<comment type="caution">
    <text evidence="1">The sequence shown here is derived from an EMBL/GenBank/DDBJ whole genome shotgun (WGS) entry which is preliminary data.</text>
</comment>
<dbReference type="GeneID" id="19173738"/>
<keyword evidence="2" id="KW-1185">Reference proteome</keyword>
<sequence>PHEDWVDISSHPVLHDNVLKTLGTFDEDELRSDIIGRLFEGLPASEIERHDVVVCSPPRTLEVGR</sequence>
<dbReference type="EMBL" id="AMGY01000010">
    <property type="protein sequence ID" value="EXJ77428.1"/>
    <property type="molecule type" value="Genomic_DNA"/>
</dbReference>
<dbReference type="Proteomes" id="UP000019478">
    <property type="component" value="Unassembled WGS sequence"/>
</dbReference>
<gene>
    <name evidence="1" type="ORF">A1O3_09654</name>
</gene>
<feature type="non-terminal residue" evidence="1">
    <location>
        <position position="1"/>
    </location>
</feature>
<dbReference type="HOGENOM" id="CLU_2855795_0_0_1"/>
<name>W9XB48_9EURO</name>
<evidence type="ECO:0000313" key="2">
    <source>
        <dbReference type="Proteomes" id="UP000019478"/>
    </source>
</evidence>
<accession>W9XB48</accession>
<reference evidence="1 2" key="1">
    <citation type="submission" date="2013-03" db="EMBL/GenBank/DDBJ databases">
        <title>The Genome Sequence of Capronia epimyces CBS 606.96.</title>
        <authorList>
            <consortium name="The Broad Institute Genomics Platform"/>
            <person name="Cuomo C."/>
            <person name="de Hoog S."/>
            <person name="Gorbushina A."/>
            <person name="Walker B."/>
            <person name="Young S.K."/>
            <person name="Zeng Q."/>
            <person name="Gargeya S."/>
            <person name="Fitzgerald M."/>
            <person name="Haas B."/>
            <person name="Abouelleil A."/>
            <person name="Allen A.W."/>
            <person name="Alvarado L."/>
            <person name="Arachchi H.M."/>
            <person name="Berlin A.M."/>
            <person name="Chapman S.B."/>
            <person name="Gainer-Dewar J."/>
            <person name="Goldberg J."/>
            <person name="Griggs A."/>
            <person name="Gujja S."/>
            <person name="Hansen M."/>
            <person name="Howarth C."/>
            <person name="Imamovic A."/>
            <person name="Ireland A."/>
            <person name="Larimer J."/>
            <person name="McCowan C."/>
            <person name="Murphy C."/>
            <person name="Pearson M."/>
            <person name="Poon T.W."/>
            <person name="Priest M."/>
            <person name="Roberts A."/>
            <person name="Saif S."/>
            <person name="Shea T."/>
            <person name="Sisk P."/>
            <person name="Sykes S."/>
            <person name="Wortman J."/>
            <person name="Nusbaum C."/>
            <person name="Birren B."/>
        </authorList>
    </citation>
    <scope>NUCLEOTIDE SEQUENCE [LARGE SCALE GENOMIC DNA]</scope>
    <source>
        <strain evidence="1 2">CBS 606.96</strain>
    </source>
</reference>
<evidence type="ECO:0000313" key="1">
    <source>
        <dbReference type="EMBL" id="EXJ77428.1"/>
    </source>
</evidence>
<dbReference type="AlphaFoldDB" id="W9XB48"/>
<protein>
    <submittedName>
        <fullName evidence="1">Uncharacterized protein</fullName>
    </submittedName>
</protein>
<dbReference type="RefSeq" id="XP_007737938.1">
    <property type="nucleotide sequence ID" value="XM_007739748.1"/>
</dbReference>
<organism evidence="1 2">
    <name type="scientific">Capronia epimyces CBS 606.96</name>
    <dbReference type="NCBI Taxonomy" id="1182542"/>
    <lineage>
        <taxon>Eukaryota</taxon>
        <taxon>Fungi</taxon>
        <taxon>Dikarya</taxon>
        <taxon>Ascomycota</taxon>
        <taxon>Pezizomycotina</taxon>
        <taxon>Eurotiomycetes</taxon>
        <taxon>Chaetothyriomycetidae</taxon>
        <taxon>Chaetothyriales</taxon>
        <taxon>Herpotrichiellaceae</taxon>
        <taxon>Capronia</taxon>
    </lineage>
</organism>
<proteinExistence type="predicted"/>
<dbReference type="STRING" id="1182542.W9XB48"/>